<organism evidence="3 4">
    <name type="scientific">Roseomonas gilardii</name>
    <dbReference type="NCBI Taxonomy" id="257708"/>
    <lineage>
        <taxon>Bacteria</taxon>
        <taxon>Pseudomonadati</taxon>
        <taxon>Pseudomonadota</taxon>
        <taxon>Alphaproteobacteria</taxon>
        <taxon>Acetobacterales</taxon>
        <taxon>Roseomonadaceae</taxon>
        <taxon>Roseomonas</taxon>
    </lineage>
</organism>
<dbReference type="Proteomes" id="UP000185494">
    <property type="component" value="Chromosome 1"/>
</dbReference>
<feature type="signal peptide" evidence="2">
    <location>
        <begin position="1"/>
        <end position="24"/>
    </location>
</feature>
<evidence type="ECO:0000256" key="1">
    <source>
        <dbReference type="SAM" id="MobiDB-lite"/>
    </source>
</evidence>
<dbReference type="EMBL" id="CP015583">
    <property type="protein sequence ID" value="APT55900.1"/>
    <property type="molecule type" value="Genomic_DNA"/>
</dbReference>
<keyword evidence="2" id="KW-0732">Signal</keyword>
<dbReference type="KEGG" id="rgi:RGI145_00985"/>
<feature type="compositionally biased region" description="Polar residues" evidence="1">
    <location>
        <begin position="27"/>
        <end position="43"/>
    </location>
</feature>
<evidence type="ECO:0008006" key="5">
    <source>
        <dbReference type="Google" id="ProtNLM"/>
    </source>
</evidence>
<gene>
    <name evidence="3" type="ORF">RGI145_00985</name>
</gene>
<feature type="compositionally biased region" description="Basic and acidic residues" evidence="1">
    <location>
        <begin position="67"/>
        <end position="79"/>
    </location>
</feature>
<accession>A0A1L7AB09</accession>
<reference evidence="3 4" key="1">
    <citation type="submission" date="2016-05" db="EMBL/GenBank/DDBJ databases">
        <title>Complete Genome and Methylome Analysis of Psychrotrophic Bacterial Isolates from Antarctic Lake Untersee.</title>
        <authorList>
            <person name="Fomenkov A."/>
            <person name="Akimov V.N."/>
            <person name="Vasilyeva L.V."/>
            <person name="Andersen D."/>
            <person name="Vincze T."/>
            <person name="Roberts R.J."/>
        </authorList>
    </citation>
    <scope>NUCLEOTIDE SEQUENCE [LARGE SCALE GENOMIC DNA]</scope>
    <source>
        <strain evidence="3 4">U14-5</strain>
    </source>
</reference>
<sequence>MAQRHVTILALALAAGIAPIAVQAQTTLTPSQATPRDNSSAGSTARELKPLENLPTSQATPGATPRDNSRVGSEPRELRPMASQPNSQATPGATPRDTSSVGSEARGGPGTGPFQRRQRPGAPASAAPAKAAPAAPAATGTGVVIGGPDAAKSTRDINGAFLGGGGAFERMPDGSLRQVQ</sequence>
<evidence type="ECO:0000313" key="3">
    <source>
        <dbReference type="EMBL" id="APT55900.1"/>
    </source>
</evidence>
<feature type="region of interest" description="Disordered" evidence="1">
    <location>
        <begin position="27"/>
        <end position="180"/>
    </location>
</feature>
<protein>
    <recommendedName>
        <fullName evidence="5">Translation initiation factor IF-2</fullName>
    </recommendedName>
</protein>
<dbReference type="RefSeq" id="WP_075796867.1">
    <property type="nucleotide sequence ID" value="NZ_CP015583.1"/>
</dbReference>
<evidence type="ECO:0000256" key="2">
    <source>
        <dbReference type="SAM" id="SignalP"/>
    </source>
</evidence>
<feature type="chain" id="PRO_5012566608" description="Translation initiation factor IF-2" evidence="2">
    <location>
        <begin position="25"/>
        <end position="180"/>
    </location>
</feature>
<dbReference type="AlphaFoldDB" id="A0A1L7AB09"/>
<name>A0A1L7AB09_9PROT</name>
<evidence type="ECO:0000313" key="4">
    <source>
        <dbReference type="Proteomes" id="UP000185494"/>
    </source>
</evidence>
<proteinExistence type="predicted"/>
<feature type="compositionally biased region" description="Low complexity" evidence="1">
    <location>
        <begin position="120"/>
        <end position="138"/>
    </location>
</feature>
<feature type="compositionally biased region" description="Polar residues" evidence="1">
    <location>
        <begin position="83"/>
        <end position="102"/>
    </location>
</feature>